<dbReference type="Proteomes" id="UP000034380">
    <property type="component" value="Unassembled WGS sequence"/>
</dbReference>
<evidence type="ECO:0000259" key="7">
    <source>
        <dbReference type="Pfam" id="PF04138"/>
    </source>
</evidence>
<keyword evidence="5 6" id="KW-0472">Membrane</keyword>
<sequence length="208" mass="22730">MKFTKKDFYFSIITGLITGFSAWQIFKYLEITEFRDYSFAWFLLVVPVLWILGVNLGYFLGRWLSFFNQFGKFATIGFTNAAVDFGVLNILIANTDISSGGWYPVFKAISFISAVIPSYFWNKYWAFGGGPSTGSGSSSGGGFEFAKFISVAVVSIFINTGTASLIVNYVNPLGGLSVQVWANVGAVAGSAIALIFSFVGFKVAVFKK</sequence>
<feature type="transmembrane region" description="Helical" evidence="6">
    <location>
        <begin position="73"/>
        <end position="93"/>
    </location>
</feature>
<dbReference type="AlphaFoldDB" id="A0A0G0WM92"/>
<keyword evidence="3 6" id="KW-0812">Transmembrane</keyword>
<gene>
    <name evidence="8" type="ORF">UU70_C0005G0006</name>
</gene>
<protein>
    <recommendedName>
        <fullName evidence="7">GtrA/DPMS transmembrane domain-containing protein</fullName>
    </recommendedName>
</protein>
<dbReference type="EMBL" id="LCBQ01000005">
    <property type="protein sequence ID" value="KKS13884.1"/>
    <property type="molecule type" value="Genomic_DNA"/>
</dbReference>
<feature type="domain" description="GtrA/DPMS transmembrane" evidence="7">
    <location>
        <begin position="72"/>
        <end position="206"/>
    </location>
</feature>
<evidence type="ECO:0000256" key="3">
    <source>
        <dbReference type="ARBA" id="ARBA00022692"/>
    </source>
</evidence>
<feature type="transmembrane region" description="Helical" evidence="6">
    <location>
        <begin position="105"/>
        <end position="124"/>
    </location>
</feature>
<evidence type="ECO:0000256" key="5">
    <source>
        <dbReference type="ARBA" id="ARBA00023136"/>
    </source>
</evidence>
<evidence type="ECO:0000256" key="1">
    <source>
        <dbReference type="ARBA" id="ARBA00004141"/>
    </source>
</evidence>
<feature type="transmembrane region" description="Helical" evidence="6">
    <location>
        <begin position="38"/>
        <end position="61"/>
    </location>
</feature>
<feature type="transmembrane region" description="Helical" evidence="6">
    <location>
        <begin position="145"/>
        <end position="169"/>
    </location>
</feature>
<dbReference type="PANTHER" id="PTHR38459:SF1">
    <property type="entry name" value="PROPHAGE BACTOPRENOL-LINKED GLUCOSE TRANSLOCASE HOMOLOG"/>
    <property type="match status" value="1"/>
</dbReference>
<evidence type="ECO:0000313" key="9">
    <source>
        <dbReference type="Proteomes" id="UP000034380"/>
    </source>
</evidence>
<name>A0A0G0WM92_9BACT</name>
<feature type="transmembrane region" description="Helical" evidence="6">
    <location>
        <begin position="7"/>
        <end position="26"/>
    </location>
</feature>
<dbReference type="GO" id="GO:0000271">
    <property type="term" value="P:polysaccharide biosynthetic process"/>
    <property type="evidence" value="ECO:0007669"/>
    <property type="project" value="InterPro"/>
</dbReference>
<evidence type="ECO:0000313" key="8">
    <source>
        <dbReference type="EMBL" id="KKS13884.1"/>
    </source>
</evidence>
<proteinExistence type="inferred from homology"/>
<accession>A0A0G0WM92</accession>
<dbReference type="InterPro" id="IPR007267">
    <property type="entry name" value="GtrA_DPMS_TM"/>
</dbReference>
<dbReference type="GO" id="GO:0005886">
    <property type="term" value="C:plasma membrane"/>
    <property type="evidence" value="ECO:0007669"/>
    <property type="project" value="TreeGrafter"/>
</dbReference>
<comment type="subcellular location">
    <subcellularLocation>
        <location evidence="1">Membrane</location>
        <topology evidence="1">Multi-pass membrane protein</topology>
    </subcellularLocation>
</comment>
<dbReference type="Pfam" id="PF04138">
    <property type="entry name" value="GtrA_DPMS_TM"/>
    <property type="match status" value="1"/>
</dbReference>
<keyword evidence="4 6" id="KW-1133">Transmembrane helix</keyword>
<comment type="similarity">
    <text evidence="2">Belongs to the GtrA family.</text>
</comment>
<dbReference type="InterPro" id="IPR051401">
    <property type="entry name" value="GtrA_CellWall_Glycosyl"/>
</dbReference>
<evidence type="ECO:0000256" key="4">
    <source>
        <dbReference type="ARBA" id="ARBA00022989"/>
    </source>
</evidence>
<comment type="caution">
    <text evidence="8">The sequence shown here is derived from an EMBL/GenBank/DDBJ whole genome shotgun (WGS) entry which is preliminary data.</text>
</comment>
<dbReference type="PANTHER" id="PTHR38459">
    <property type="entry name" value="PROPHAGE BACTOPRENOL-LINKED GLUCOSE TRANSLOCASE HOMOLOG"/>
    <property type="match status" value="1"/>
</dbReference>
<reference evidence="8 9" key="1">
    <citation type="journal article" date="2015" name="Nature">
        <title>rRNA introns, odd ribosomes, and small enigmatic genomes across a large radiation of phyla.</title>
        <authorList>
            <person name="Brown C.T."/>
            <person name="Hug L.A."/>
            <person name="Thomas B.C."/>
            <person name="Sharon I."/>
            <person name="Castelle C.J."/>
            <person name="Singh A."/>
            <person name="Wilkins M.J."/>
            <person name="Williams K.H."/>
            <person name="Banfield J.F."/>
        </authorList>
    </citation>
    <scope>NUCLEOTIDE SEQUENCE [LARGE SCALE GENOMIC DNA]</scope>
</reference>
<evidence type="ECO:0000256" key="2">
    <source>
        <dbReference type="ARBA" id="ARBA00009399"/>
    </source>
</evidence>
<feature type="transmembrane region" description="Helical" evidence="6">
    <location>
        <begin position="181"/>
        <end position="205"/>
    </location>
</feature>
<evidence type="ECO:0000256" key="6">
    <source>
        <dbReference type="SAM" id="Phobius"/>
    </source>
</evidence>
<organism evidence="8 9">
    <name type="scientific">Candidatus Yanofskybacteria bacterium GW2011_GWA1_41_6</name>
    <dbReference type="NCBI Taxonomy" id="1619020"/>
    <lineage>
        <taxon>Bacteria</taxon>
        <taxon>Candidatus Yanofskyibacteriota</taxon>
    </lineage>
</organism>